<sequence>MASNPIPSAQTRPGVTHQLCAWVDNLKLDDIPEDVRTRTKYLILDGLCCAIVGAHLPWTEKAVGAILDMEPAGDCPVWGYEKKVGPLPAALMNSTALQGFELDDWHSMAPLHSNALLLPALLAAASQQKARGMSPTTGASLIVSTVVGYETGPRVGLCLYGTHMLTRGWHSGVVFGHAASAVAVSKLLDLPTDKIEDAVGIACTQACGLMSAQFSSDAKRMQHGFAARNGLFAALLAKGGYSGIKKVFEEPYGGFLTVFSQGSGKEPPYLENELVKGLGQTWLLDAIRVKPHAAMAGTHCTIDTVAALQKAHPQKLEDLSAIKGIKIEMSEPAYHHGGWKAHRPLTTTGAQMSCAYVAAVQLIDGQVSLAQFHQSLLDRDRIWELVNKTECYHTPELGEKYEQRVTITFSDGSIITKTLDAPKGVNPPLSNQEILDKYRKFTKGLIDDERRNSIEKLVLGLEELDDVTSLEELLAGPILNPIA</sequence>
<comment type="caution">
    <text evidence="4">The sequence shown here is derived from an EMBL/GenBank/DDBJ whole genome shotgun (WGS) entry which is preliminary data.</text>
</comment>
<dbReference type="InterPro" id="IPR036148">
    <property type="entry name" value="MmgE/PrpD_sf"/>
</dbReference>
<organism evidence="4 5">
    <name type="scientific">Aspergillus ochraceoroseus</name>
    <dbReference type="NCBI Taxonomy" id="138278"/>
    <lineage>
        <taxon>Eukaryota</taxon>
        <taxon>Fungi</taxon>
        <taxon>Dikarya</taxon>
        <taxon>Ascomycota</taxon>
        <taxon>Pezizomycotina</taxon>
        <taxon>Eurotiomycetes</taxon>
        <taxon>Eurotiomycetidae</taxon>
        <taxon>Eurotiales</taxon>
        <taxon>Aspergillaceae</taxon>
        <taxon>Aspergillus</taxon>
        <taxon>Aspergillus subgen. Nidulantes</taxon>
    </lineage>
</organism>
<dbReference type="EMBL" id="JYKN01000478">
    <property type="protein sequence ID" value="KKK24242.1"/>
    <property type="molecule type" value="Genomic_DNA"/>
</dbReference>
<evidence type="ECO:0000313" key="5">
    <source>
        <dbReference type="Proteomes" id="UP000034947"/>
    </source>
</evidence>
<comment type="similarity">
    <text evidence="1">Belongs to the PrpD family.</text>
</comment>
<dbReference type="PANTHER" id="PTHR16943:SF8">
    <property type="entry name" value="2-METHYLCITRATE DEHYDRATASE"/>
    <property type="match status" value="1"/>
</dbReference>
<dbReference type="PANTHER" id="PTHR16943">
    <property type="entry name" value="2-METHYLCITRATE DEHYDRATASE-RELATED"/>
    <property type="match status" value="1"/>
</dbReference>
<evidence type="ECO:0000313" key="4">
    <source>
        <dbReference type="EMBL" id="KKK24242.1"/>
    </source>
</evidence>
<evidence type="ECO:0000259" key="3">
    <source>
        <dbReference type="Pfam" id="PF19305"/>
    </source>
</evidence>
<accession>A0A0F8XL17</accession>
<dbReference type="AlphaFoldDB" id="A0A0F8XL17"/>
<evidence type="ECO:0000256" key="1">
    <source>
        <dbReference type="ARBA" id="ARBA00006174"/>
    </source>
</evidence>
<dbReference type="Pfam" id="PF19305">
    <property type="entry name" value="MmgE_PrpD_C"/>
    <property type="match status" value="1"/>
</dbReference>
<evidence type="ECO:0008006" key="6">
    <source>
        <dbReference type="Google" id="ProtNLM"/>
    </source>
</evidence>
<name>A0A0F8XL17_9EURO</name>
<dbReference type="InterPro" id="IPR045336">
    <property type="entry name" value="MmgE_PrpD_N"/>
</dbReference>
<dbReference type="InterPro" id="IPR045337">
    <property type="entry name" value="MmgE_PrpD_C"/>
</dbReference>
<dbReference type="InterPro" id="IPR005656">
    <property type="entry name" value="MmgE_PrpD"/>
</dbReference>
<dbReference type="Gene3D" id="1.10.4100.10">
    <property type="entry name" value="2-methylcitrate dehydratase PrpD"/>
    <property type="match status" value="1"/>
</dbReference>
<keyword evidence="5" id="KW-1185">Reference proteome</keyword>
<dbReference type="VEuPathDB" id="FungiDB:P175DRAFT_0436632"/>
<dbReference type="OrthoDB" id="10267976at2759"/>
<reference evidence="4 5" key="1">
    <citation type="submission" date="2015-02" db="EMBL/GenBank/DDBJ databases">
        <title>Draft Genome Sequences of Two Closely-Related Aflatoxigenic Aspergillus Species Obtained from the Cote d'Ivoire.</title>
        <authorList>
            <person name="Moore G.G."/>
            <person name="Beltz S.B."/>
            <person name="Mack B.M."/>
        </authorList>
    </citation>
    <scope>NUCLEOTIDE SEQUENCE [LARGE SCALE GENOMIC DNA]</scope>
    <source>
        <strain evidence="4 5">SRRC1432</strain>
    </source>
</reference>
<evidence type="ECO:0000259" key="2">
    <source>
        <dbReference type="Pfam" id="PF03972"/>
    </source>
</evidence>
<dbReference type="Proteomes" id="UP000034947">
    <property type="component" value="Unassembled WGS sequence"/>
</dbReference>
<gene>
    <name evidence="4" type="ORF">AOCH_001394</name>
</gene>
<dbReference type="InterPro" id="IPR042183">
    <property type="entry name" value="MmgE/PrpD_sf_1"/>
</dbReference>
<proteinExistence type="inferred from homology"/>
<dbReference type="Pfam" id="PF03972">
    <property type="entry name" value="MmgE_PrpD_N"/>
    <property type="match status" value="1"/>
</dbReference>
<feature type="domain" description="MmgE/PrpD N-terminal" evidence="2">
    <location>
        <begin position="18"/>
        <end position="264"/>
    </location>
</feature>
<protein>
    <recommendedName>
        <fullName evidence="6">Immune-responsive protein</fullName>
    </recommendedName>
</protein>
<feature type="domain" description="MmgE/PrpD C-terminal" evidence="3">
    <location>
        <begin position="292"/>
        <end position="459"/>
    </location>
</feature>
<dbReference type="SUPFAM" id="SSF103378">
    <property type="entry name" value="2-methylcitrate dehydratase PrpD"/>
    <property type="match status" value="1"/>
</dbReference>
<dbReference type="GO" id="GO:0016829">
    <property type="term" value="F:lyase activity"/>
    <property type="evidence" value="ECO:0007669"/>
    <property type="project" value="InterPro"/>
</dbReference>